<dbReference type="InterPro" id="IPR007055">
    <property type="entry name" value="BON_dom"/>
</dbReference>
<dbReference type="Pfam" id="PF04972">
    <property type="entry name" value="BON"/>
    <property type="match status" value="2"/>
</dbReference>
<evidence type="ECO:0000313" key="3">
    <source>
        <dbReference type="EMBL" id="MDR7277448.1"/>
    </source>
</evidence>
<dbReference type="Gene3D" id="3.40.1520.20">
    <property type="match status" value="1"/>
</dbReference>
<name>A0AAE3YP65_9ACTN</name>
<dbReference type="SUPFAM" id="SSF103088">
    <property type="entry name" value="OmpA-like"/>
    <property type="match status" value="1"/>
</dbReference>
<dbReference type="EMBL" id="JAVDYB010000001">
    <property type="protein sequence ID" value="MDR7277448.1"/>
    <property type="molecule type" value="Genomic_DNA"/>
</dbReference>
<feature type="domain" description="OmpA-like" evidence="2">
    <location>
        <begin position="214"/>
        <end position="322"/>
    </location>
</feature>
<dbReference type="Gene3D" id="3.30.1330.60">
    <property type="entry name" value="OmpA-like domain"/>
    <property type="match status" value="1"/>
</dbReference>
<dbReference type="InterPro" id="IPR036737">
    <property type="entry name" value="OmpA-like_sf"/>
</dbReference>
<accession>A0AAE3YP65</accession>
<protein>
    <submittedName>
        <fullName evidence="3">Outer membrane protein OmpA-like peptidoglycan-associated protein</fullName>
    </submittedName>
</protein>
<dbReference type="RefSeq" id="WP_310369757.1">
    <property type="nucleotide sequence ID" value="NZ_JAVDYB010000001.1"/>
</dbReference>
<sequence>MTRRRLLLVWLISVIGAVAVVAIQHGPVRHRMEDDLALRSARALAAAGSPPVEVAFTGRDGVLRAADEATATRAREIVSRVEGVRIVRTVVPPEAEPVRLAAPSLRVTVAGGRVALAGTVSGAADHALLRDAAAEGLAVVDDRIAVGQVSDRGLATLPPFLAALPRDAEDLTVRVESGVLTLTGTARSEVEWVAVTEGARRTGFTVVDDLAVADLGEQLADVPPLLFPSGSAWLSPQAVRNLWRTAGLLAANPSATVRIEGHTDAAEASAPLSRERAAAVRDVLVSFGIAEDRLTIVGYADARPAGTDDGRARDRRAELAVT</sequence>
<dbReference type="PROSITE" id="PS51123">
    <property type="entry name" value="OMPA_2"/>
    <property type="match status" value="1"/>
</dbReference>
<keyword evidence="4" id="KW-1185">Reference proteome</keyword>
<dbReference type="InterPro" id="IPR050330">
    <property type="entry name" value="Bact_OuterMem_StrucFunc"/>
</dbReference>
<dbReference type="Pfam" id="PF00691">
    <property type="entry name" value="OmpA"/>
    <property type="match status" value="1"/>
</dbReference>
<reference evidence="3" key="1">
    <citation type="submission" date="2023-07" db="EMBL/GenBank/DDBJ databases">
        <title>Sequencing the genomes of 1000 actinobacteria strains.</title>
        <authorList>
            <person name="Klenk H.-P."/>
        </authorList>
    </citation>
    <scope>NUCLEOTIDE SEQUENCE</scope>
    <source>
        <strain evidence="3">DSM 44707</strain>
    </source>
</reference>
<comment type="caution">
    <text evidence="3">The sequence shown here is derived from an EMBL/GenBank/DDBJ whole genome shotgun (WGS) entry which is preliminary data.</text>
</comment>
<keyword evidence="1" id="KW-0472">Membrane</keyword>
<dbReference type="AlphaFoldDB" id="A0AAE3YP65"/>
<proteinExistence type="predicted"/>
<dbReference type="PANTHER" id="PTHR30329:SF20">
    <property type="entry name" value="EXPORTED PROTEIN"/>
    <property type="match status" value="1"/>
</dbReference>
<gene>
    <name evidence="3" type="ORF">J2S41_004226</name>
</gene>
<dbReference type="PANTHER" id="PTHR30329">
    <property type="entry name" value="STATOR ELEMENT OF FLAGELLAR MOTOR COMPLEX"/>
    <property type="match status" value="1"/>
</dbReference>
<organism evidence="3 4">
    <name type="scientific">Catenuloplanes atrovinosus</name>
    <dbReference type="NCBI Taxonomy" id="137266"/>
    <lineage>
        <taxon>Bacteria</taxon>
        <taxon>Bacillati</taxon>
        <taxon>Actinomycetota</taxon>
        <taxon>Actinomycetes</taxon>
        <taxon>Micromonosporales</taxon>
        <taxon>Micromonosporaceae</taxon>
        <taxon>Catenuloplanes</taxon>
    </lineage>
</organism>
<evidence type="ECO:0000313" key="4">
    <source>
        <dbReference type="Proteomes" id="UP001183643"/>
    </source>
</evidence>
<dbReference type="InterPro" id="IPR006665">
    <property type="entry name" value="OmpA-like"/>
</dbReference>
<evidence type="ECO:0000256" key="1">
    <source>
        <dbReference type="PROSITE-ProRule" id="PRU00473"/>
    </source>
</evidence>
<dbReference type="Proteomes" id="UP001183643">
    <property type="component" value="Unassembled WGS sequence"/>
</dbReference>
<evidence type="ECO:0000259" key="2">
    <source>
        <dbReference type="PROSITE" id="PS51123"/>
    </source>
</evidence>
<dbReference type="GO" id="GO:0016020">
    <property type="term" value="C:membrane"/>
    <property type="evidence" value="ECO:0007669"/>
    <property type="project" value="UniProtKB-UniRule"/>
</dbReference>
<dbReference type="CDD" id="cd07185">
    <property type="entry name" value="OmpA_C-like"/>
    <property type="match status" value="1"/>
</dbReference>